<dbReference type="InterPro" id="IPR016160">
    <property type="entry name" value="Ald_DH_CS_CYS"/>
</dbReference>
<evidence type="ECO:0000256" key="1">
    <source>
        <dbReference type="ARBA" id="ARBA00013048"/>
    </source>
</evidence>
<dbReference type="EMBL" id="CP022714">
    <property type="protein sequence ID" value="ASU14386.1"/>
    <property type="molecule type" value="Genomic_DNA"/>
</dbReference>
<evidence type="ECO:0000256" key="3">
    <source>
        <dbReference type="ARBA" id="ARBA00023027"/>
    </source>
</evidence>
<dbReference type="PANTHER" id="PTHR43866">
    <property type="entry name" value="MALONATE-SEMIALDEHYDE DEHYDROGENASE"/>
    <property type="match status" value="1"/>
</dbReference>
<proteinExistence type="predicted"/>
<gene>
    <name evidence="5" type="primary">iolA</name>
    <name evidence="5" type="ORF">CIB43_00490</name>
</gene>
<dbReference type="Proteomes" id="UP000215452">
    <property type="component" value="Chromosome"/>
</dbReference>
<dbReference type="Pfam" id="PF00171">
    <property type="entry name" value="Aldedh"/>
    <property type="match status" value="1"/>
</dbReference>
<organism evidence="5 6">
    <name type="scientific">Mesomycoplasma hyopneumoniae</name>
    <name type="common">Mycoplasma hyopneumoniae</name>
    <dbReference type="NCBI Taxonomy" id="2099"/>
    <lineage>
        <taxon>Bacteria</taxon>
        <taxon>Bacillati</taxon>
        <taxon>Mycoplasmatota</taxon>
        <taxon>Mycoplasmoidales</taxon>
        <taxon>Metamycoplasmataceae</taxon>
        <taxon>Mesomycoplasma</taxon>
    </lineage>
</organism>
<dbReference type="GO" id="GO:0004491">
    <property type="term" value="F:methylmalonate-semialdehyde dehydrogenase (acylating, NAD) activity"/>
    <property type="evidence" value="ECO:0007669"/>
    <property type="project" value="UniProtKB-EC"/>
</dbReference>
<dbReference type="PROSITE" id="PS00070">
    <property type="entry name" value="ALDEHYDE_DEHYDR_CYS"/>
    <property type="match status" value="1"/>
</dbReference>
<sequence>MNFKRNYIQSFYANEFHSEENPKTLDIFSPHDGSVLAKLEITSTSTLDKIVAQAKIAQEKWASLTFKKRSEVIYKYRELVIRYKQELAHLIHIDNGKTLKEAVAEVEKVVELTEFACSIPQLVSGETQMVSRGIIAREERRPVGVFGIIAPFNFPLMVPNWSIPNAIALGNAVILKGSELCGLSASFMADLWKQAGLPSGIFNLVNGQSEIANAMINHPEIDGITFVGSTEIAKLVHKNASNLNKRVLALGGAKNHIFVLKDAPIETASSEVLAAALGMAGQRCMAASVALVVGQNEEFIQALIEKARKFKLDFDLPPLVSKVSVDKLVTYLNWAKEQGAKILVNGITDFLIPENKKEGFWFGPTIIDWSEIPEKMGSQEVFGPILEIIRTKNLSEAIKIQQKSPYGNAASVYTQSGRAAEEIIAKVKPGMLGVNIGVPVPREPFSFGGTRSSKFGYGDITGKSSINFWTNLIKVTTKWNPEDKQDWMS</sequence>
<keyword evidence="3" id="KW-0520">NAD</keyword>
<dbReference type="InterPro" id="IPR016163">
    <property type="entry name" value="Ald_DH_C"/>
</dbReference>
<dbReference type="GO" id="GO:0006210">
    <property type="term" value="P:thymine catabolic process"/>
    <property type="evidence" value="ECO:0007669"/>
    <property type="project" value="TreeGrafter"/>
</dbReference>
<evidence type="ECO:0000259" key="4">
    <source>
        <dbReference type="Pfam" id="PF00171"/>
    </source>
</evidence>
<name>A0A223MAA1_MESHO</name>
<feature type="domain" description="Aldehyde dehydrogenase" evidence="4">
    <location>
        <begin position="19"/>
        <end position="472"/>
    </location>
</feature>
<dbReference type="EC" id="1.2.1.27" evidence="1"/>
<dbReference type="InterPro" id="IPR015590">
    <property type="entry name" value="Aldehyde_DH_dom"/>
</dbReference>
<dbReference type="AlphaFoldDB" id="A0A223MAA1"/>
<dbReference type="Gene3D" id="3.40.309.10">
    <property type="entry name" value="Aldehyde Dehydrogenase, Chain A, domain 2"/>
    <property type="match status" value="1"/>
</dbReference>
<evidence type="ECO:0000313" key="5">
    <source>
        <dbReference type="EMBL" id="ASU14386.1"/>
    </source>
</evidence>
<dbReference type="FunFam" id="3.40.309.10:FF:000002">
    <property type="entry name" value="Methylmalonate-semialdehyde dehydrogenase (Acylating)"/>
    <property type="match status" value="1"/>
</dbReference>
<keyword evidence="2 5" id="KW-0560">Oxidoreductase</keyword>
<dbReference type="InterPro" id="IPR016162">
    <property type="entry name" value="Ald_DH_N"/>
</dbReference>
<dbReference type="InterPro" id="IPR016161">
    <property type="entry name" value="Ald_DH/histidinol_DH"/>
</dbReference>
<dbReference type="Gene3D" id="3.40.605.10">
    <property type="entry name" value="Aldehyde Dehydrogenase, Chain A, domain 1"/>
    <property type="match status" value="1"/>
</dbReference>
<dbReference type="InterPro" id="IPR010061">
    <property type="entry name" value="MeMal-semiAld_DH"/>
</dbReference>
<accession>A0A223MAA1</accession>
<protein>
    <recommendedName>
        <fullName evidence="1">methylmalonate-semialdehyde dehydrogenase (CoA acylating)</fullName>
        <ecNumber evidence="1">1.2.1.27</ecNumber>
    </recommendedName>
</protein>
<dbReference type="GO" id="GO:0006574">
    <property type="term" value="P:L-valine catabolic process"/>
    <property type="evidence" value="ECO:0007669"/>
    <property type="project" value="TreeGrafter"/>
</dbReference>
<reference evidence="5 6" key="1">
    <citation type="submission" date="2017-08" db="EMBL/GenBank/DDBJ databases">
        <title>The complete genome sequence of a Mycoplasma hyopneumoniae isolate in Korea.</title>
        <authorList>
            <person name="Han J."/>
            <person name="Lee N."/>
        </authorList>
    </citation>
    <scope>NUCLEOTIDE SEQUENCE [LARGE SCALE GENOMIC DNA]</scope>
    <source>
        <strain evidence="5 6">KM014</strain>
    </source>
</reference>
<evidence type="ECO:0000313" key="6">
    <source>
        <dbReference type="Proteomes" id="UP000215452"/>
    </source>
</evidence>
<dbReference type="PANTHER" id="PTHR43866:SF4">
    <property type="entry name" value="MALONATE-SEMIALDEHYDE DEHYDROGENASE"/>
    <property type="match status" value="1"/>
</dbReference>
<evidence type="ECO:0000256" key="2">
    <source>
        <dbReference type="ARBA" id="ARBA00023002"/>
    </source>
</evidence>
<dbReference type="SUPFAM" id="SSF53720">
    <property type="entry name" value="ALDH-like"/>
    <property type="match status" value="1"/>
</dbReference>